<dbReference type="Proteomes" id="UP001220324">
    <property type="component" value="Unassembled WGS sequence"/>
</dbReference>
<proteinExistence type="predicted"/>
<comment type="caution">
    <text evidence="1">The sequence shown here is derived from an EMBL/GenBank/DDBJ whole genome shotgun (WGS) entry which is preliminary data.</text>
</comment>
<dbReference type="AlphaFoldDB" id="A0AAD6GAR8"/>
<evidence type="ECO:0000313" key="1">
    <source>
        <dbReference type="EMBL" id="KAJ5524765.1"/>
    </source>
</evidence>
<name>A0AAD6GAR8_9EURO</name>
<organism evidence="1 2">
    <name type="scientific">Penicillium frequentans</name>
    <dbReference type="NCBI Taxonomy" id="3151616"/>
    <lineage>
        <taxon>Eukaryota</taxon>
        <taxon>Fungi</taxon>
        <taxon>Dikarya</taxon>
        <taxon>Ascomycota</taxon>
        <taxon>Pezizomycotina</taxon>
        <taxon>Eurotiomycetes</taxon>
        <taxon>Eurotiomycetidae</taxon>
        <taxon>Eurotiales</taxon>
        <taxon>Aspergillaceae</taxon>
        <taxon>Penicillium</taxon>
    </lineage>
</organism>
<sequence length="112" mass="12354">MPSLWYCCECSFGPHNAALHVACISCTARRCSSCREEKVQDSLHIHSSSHSCHETSPYPTTVNFNAARIPSLDTRSMLPAGIDLPQIRSLRPGLATPPTILCTWWLSSNNVL</sequence>
<evidence type="ECO:0000313" key="2">
    <source>
        <dbReference type="Proteomes" id="UP001220324"/>
    </source>
</evidence>
<gene>
    <name evidence="1" type="ORF">N7494_011415</name>
</gene>
<dbReference type="EMBL" id="JAQIZZ010000008">
    <property type="protein sequence ID" value="KAJ5524765.1"/>
    <property type="molecule type" value="Genomic_DNA"/>
</dbReference>
<accession>A0AAD6GAR8</accession>
<reference evidence="1 2" key="1">
    <citation type="journal article" date="2023" name="IMA Fungus">
        <title>Comparative genomic study of the Penicillium genus elucidates a diverse pangenome and 15 lateral gene transfer events.</title>
        <authorList>
            <person name="Petersen C."/>
            <person name="Sorensen T."/>
            <person name="Nielsen M.R."/>
            <person name="Sondergaard T.E."/>
            <person name="Sorensen J.L."/>
            <person name="Fitzpatrick D.A."/>
            <person name="Frisvad J.C."/>
            <person name="Nielsen K.L."/>
        </authorList>
    </citation>
    <scope>NUCLEOTIDE SEQUENCE [LARGE SCALE GENOMIC DNA]</scope>
    <source>
        <strain evidence="1 2">IBT 35679</strain>
    </source>
</reference>
<keyword evidence="2" id="KW-1185">Reference proteome</keyword>
<protein>
    <submittedName>
        <fullName evidence="1">Uncharacterized protein</fullName>
    </submittedName>
</protein>